<reference evidence="2" key="1">
    <citation type="journal article" date="2017" name="Genome Announc.">
        <title>Genome sequences of Cyberlindnera fabianii 65, Pichia kudriavzevii 129, and Saccharomyces cerevisiae 131 isolated from fermented masau fruits in Zimbabwe.</title>
        <authorList>
            <person name="van Rijswijck I.M.H."/>
            <person name="Derks M.F.L."/>
            <person name="Abee T."/>
            <person name="de Ridder D."/>
            <person name="Smid E.J."/>
        </authorList>
    </citation>
    <scope>NUCLEOTIDE SEQUENCE [LARGE SCALE GENOMIC DNA]</scope>
    <source>
        <strain evidence="2">129</strain>
    </source>
</reference>
<dbReference type="EMBL" id="MQVM01000030">
    <property type="protein sequence ID" value="ONH71652.1"/>
    <property type="molecule type" value="Genomic_DNA"/>
</dbReference>
<dbReference type="AlphaFoldDB" id="A0A1V2LH85"/>
<evidence type="ECO:0000313" key="2">
    <source>
        <dbReference type="Proteomes" id="UP000189274"/>
    </source>
</evidence>
<organism evidence="1 2">
    <name type="scientific">Pichia kudriavzevii</name>
    <name type="common">Yeast</name>
    <name type="synonym">Issatchenkia orientalis</name>
    <dbReference type="NCBI Taxonomy" id="4909"/>
    <lineage>
        <taxon>Eukaryota</taxon>
        <taxon>Fungi</taxon>
        <taxon>Dikarya</taxon>
        <taxon>Ascomycota</taxon>
        <taxon>Saccharomycotina</taxon>
        <taxon>Pichiomycetes</taxon>
        <taxon>Pichiales</taxon>
        <taxon>Pichiaceae</taxon>
        <taxon>Pichia</taxon>
    </lineage>
</organism>
<name>A0A1V2LH85_PICKU</name>
<gene>
    <name evidence="1" type="ORF">BOH78_4327</name>
</gene>
<evidence type="ECO:0000313" key="1">
    <source>
        <dbReference type="EMBL" id="ONH71652.1"/>
    </source>
</evidence>
<accession>A0A1V2LH85</accession>
<protein>
    <submittedName>
        <fullName evidence="1">Uncharacterized protein</fullName>
    </submittedName>
</protein>
<sequence length="35" mass="4117">MCLKEGIVLPQFHILQLRQVEWKRSMRSKGCSQGE</sequence>
<dbReference type="Proteomes" id="UP000189274">
    <property type="component" value="Unassembled WGS sequence"/>
</dbReference>
<proteinExistence type="predicted"/>
<comment type="caution">
    <text evidence="1">The sequence shown here is derived from an EMBL/GenBank/DDBJ whole genome shotgun (WGS) entry which is preliminary data.</text>
</comment>